<gene>
    <name evidence="2" type="ORF">GCM10011608_48510</name>
</gene>
<dbReference type="RefSeq" id="WP_189048213.1">
    <property type="nucleotide sequence ID" value="NZ_BMNB01000028.1"/>
</dbReference>
<feature type="transmembrane region" description="Helical" evidence="1">
    <location>
        <begin position="78"/>
        <end position="98"/>
    </location>
</feature>
<accession>A0A917U6M7</accession>
<dbReference type="SUPFAM" id="SSF103473">
    <property type="entry name" value="MFS general substrate transporter"/>
    <property type="match status" value="1"/>
</dbReference>
<name>A0A917U6M7_9ACTN</name>
<sequence>MGGTGRRAESDALGLLAGALADRRGARMLLAAADTGRVTVLATLATAVALGWATITLVVTAAFLLGVGEGIRDTAARLVTYGCTALGALAGGALAASAGIEAPFVFSGVVAVAATIAWWLASRPARPPGPRWAGSRR</sequence>
<feature type="transmembrane region" description="Helical" evidence="1">
    <location>
        <begin position="104"/>
        <end position="121"/>
    </location>
</feature>
<keyword evidence="1" id="KW-1133">Transmembrane helix</keyword>
<dbReference type="InterPro" id="IPR036259">
    <property type="entry name" value="MFS_trans_sf"/>
</dbReference>
<reference evidence="2" key="2">
    <citation type="submission" date="2020-09" db="EMBL/GenBank/DDBJ databases">
        <authorList>
            <person name="Sun Q."/>
            <person name="Zhou Y."/>
        </authorList>
    </citation>
    <scope>NUCLEOTIDE SEQUENCE</scope>
    <source>
        <strain evidence="2">CGMCC 4.7312</strain>
    </source>
</reference>
<evidence type="ECO:0000313" key="2">
    <source>
        <dbReference type="EMBL" id="GGM57888.1"/>
    </source>
</evidence>
<dbReference type="AlphaFoldDB" id="A0A917U6M7"/>
<keyword evidence="3" id="KW-1185">Reference proteome</keyword>
<feature type="transmembrane region" description="Helical" evidence="1">
    <location>
        <begin position="41"/>
        <end position="66"/>
    </location>
</feature>
<keyword evidence="1" id="KW-0812">Transmembrane</keyword>
<evidence type="ECO:0000256" key="1">
    <source>
        <dbReference type="SAM" id="Phobius"/>
    </source>
</evidence>
<reference evidence="2" key="1">
    <citation type="journal article" date="2014" name="Int. J. Syst. Evol. Microbiol.">
        <title>Complete genome sequence of Corynebacterium casei LMG S-19264T (=DSM 44701T), isolated from a smear-ripened cheese.</title>
        <authorList>
            <consortium name="US DOE Joint Genome Institute (JGI-PGF)"/>
            <person name="Walter F."/>
            <person name="Albersmeier A."/>
            <person name="Kalinowski J."/>
            <person name="Ruckert C."/>
        </authorList>
    </citation>
    <scope>NUCLEOTIDE SEQUENCE</scope>
    <source>
        <strain evidence="2">CGMCC 4.7312</strain>
    </source>
</reference>
<proteinExistence type="predicted"/>
<protein>
    <submittedName>
        <fullName evidence="2">Uncharacterized protein</fullName>
    </submittedName>
</protein>
<keyword evidence="1" id="KW-0472">Membrane</keyword>
<evidence type="ECO:0000313" key="3">
    <source>
        <dbReference type="Proteomes" id="UP000608890"/>
    </source>
</evidence>
<dbReference type="Proteomes" id="UP000608890">
    <property type="component" value="Unassembled WGS sequence"/>
</dbReference>
<comment type="caution">
    <text evidence="2">The sequence shown here is derived from an EMBL/GenBank/DDBJ whole genome shotgun (WGS) entry which is preliminary data.</text>
</comment>
<organism evidence="2 3">
    <name type="scientific">Micromonospora sonchi</name>
    <dbReference type="NCBI Taxonomy" id="1763543"/>
    <lineage>
        <taxon>Bacteria</taxon>
        <taxon>Bacillati</taxon>
        <taxon>Actinomycetota</taxon>
        <taxon>Actinomycetes</taxon>
        <taxon>Micromonosporales</taxon>
        <taxon>Micromonosporaceae</taxon>
        <taxon>Micromonospora</taxon>
    </lineage>
</organism>
<dbReference type="EMBL" id="BMNB01000028">
    <property type="protein sequence ID" value="GGM57888.1"/>
    <property type="molecule type" value="Genomic_DNA"/>
</dbReference>